<dbReference type="InterPro" id="IPR036034">
    <property type="entry name" value="PDZ_sf"/>
</dbReference>
<evidence type="ECO:0000259" key="3">
    <source>
        <dbReference type="PROSITE" id="PS50106"/>
    </source>
</evidence>
<protein>
    <submittedName>
        <fullName evidence="5 6">Uncharacterized protein LOC106163311</fullName>
    </submittedName>
</protein>
<feature type="domain" description="PDZ" evidence="3">
    <location>
        <begin position="647"/>
        <end position="705"/>
    </location>
</feature>
<evidence type="ECO:0000256" key="1">
    <source>
        <dbReference type="SAM" id="Coils"/>
    </source>
</evidence>
<dbReference type="InterPro" id="IPR001478">
    <property type="entry name" value="PDZ"/>
</dbReference>
<accession>A0A1S3IDK7</accession>
<feature type="coiled-coil region" evidence="1">
    <location>
        <begin position="744"/>
        <end position="771"/>
    </location>
</feature>
<feature type="region of interest" description="Disordered" evidence="2">
    <location>
        <begin position="336"/>
        <end position="416"/>
    </location>
</feature>
<feature type="compositionally biased region" description="Polar residues" evidence="2">
    <location>
        <begin position="365"/>
        <end position="380"/>
    </location>
</feature>
<dbReference type="AlphaFoldDB" id="A0A1S3IDK7"/>
<gene>
    <name evidence="5 6 7" type="primary">LOC106163311</name>
</gene>
<evidence type="ECO:0000256" key="2">
    <source>
        <dbReference type="SAM" id="MobiDB-lite"/>
    </source>
</evidence>
<feature type="compositionally biased region" description="Polar residues" evidence="2">
    <location>
        <begin position="394"/>
        <end position="416"/>
    </location>
</feature>
<dbReference type="RefSeq" id="XP_013396321.1">
    <property type="nucleotide sequence ID" value="XM_013540867.1"/>
</dbReference>
<feature type="region of interest" description="Disordered" evidence="2">
    <location>
        <begin position="517"/>
        <end position="553"/>
    </location>
</feature>
<evidence type="ECO:0000313" key="4">
    <source>
        <dbReference type="Proteomes" id="UP000085678"/>
    </source>
</evidence>
<keyword evidence="1" id="KW-0175">Coiled coil</keyword>
<evidence type="ECO:0000313" key="5">
    <source>
        <dbReference type="RefSeq" id="XP_013396321.1"/>
    </source>
</evidence>
<dbReference type="SUPFAM" id="SSF50156">
    <property type="entry name" value="PDZ domain-like"/>
    <property type="match status" value="1"/>
</dbReference>
<dbReference type="Proteomes" id="UP000085678">
    <property type="component" value="Unplaced"/>
</dbReference>
<sequence>MPSPSARDREIATLRDNLLALERDSRSVFYNGSKPSTPKSPRKSTEKFKSAFRKWMSTEDLRSTSASKRDDLKVDKISKNNFKAPSLGGDLNDNRPDTADTAKIMKPRFRNLSLIDTDQVLKVLGDKKGSKVFKETKGSRLVVHKIPPAASKPNGVEDQRKTCTSEKQETAPEILDSDINSFIDSVFEPIHGTDDNVDRPQSSFTPIRPRRRMKSKEVTSSFDSGVCLFSGSDSAGDSPRLSRPIKALHAIRMSSDSKVSTGEREERSRLKSDSFLVLNNAPIQAASLKIDEGYEDEDFVPRDENINPYDSLMAIDKKHRRTELCASLSVDSTGVSKHKEKFGIVRPTSDENENSKSPLRKAKSLDSTPVKSSQEQSPPSANKRARRMLPQVPGNLSNETQKPVSKNGNENITPNECNALTKQVGNLSMSPTEFRVSGKRNGTGKNTESRVNIEMAKTKSNCNRNSESEKRHASETFVITGDNASHHSLCRTDEMASARSSPFVLWSSSDEENLLKHSMHSRKKVSPHNRKSRDSAVVRSSKGDTHTHYNRPKPPSLLAISKCCDIVHLTIEKKALEEFGYSFARTVFSNTQCERNTPVSIWTKGDVKDSSPSSSPTGKRLVLGGKCSAFTPVDGTADTITAPSLLKVQISGRAGESCYHAGKLQEGDYVLEINEQLTLGATKEEAESIVSSGQHYIQMVIARPRAVTKACQATLNSTHCASTTAATEMPSLDTEKVHPEETDCTDLEKELKLLKIRCKDLQEETARKDDRIVHLCNLLEGQTHQSRNSYAADGEYETEVVSVV</sequence>
<feature type="compositionally biased region" description="Basic residues" evidence="2">
    <location>
        <begin position="517"/>
        <end position="531"/>
    </location>
</feature>
<evidence type="ECO:0000313" key="6">
    <source>
        <dbReference type="RefSeq" id="XP_013396322.1"/>
    </source>
</evidence>
<feature type="region of interest" description="Disordered" evidence="2">
    <location>
        <begin position="25"/>
        <end position="49"/>
    </location>
</feature>
<evidence type="ECO:0000313" key="7">
    <source>
        <dbReference type="RefSeq" id="XP_013396323.1"/>
    </source>
</evidence>
<dbReference type="RefSeq" id="XP_013396322.1">
    <property type="nucleotide sequence ID" value="XM_013540868.1"/>
</dbReference>
<dbReference type="RefSeq" id="XP_013396323.1">
    <property type="nucleotide sequence ID" value="XM_013540869.1"/>
</dbReference>
<organism evidence="4 6">
    <name type="scientific">Lingula anatina</name>
    <name type="common">Brachiopod</name>
    <name type="synonym">Lingula unguis</name>
    <dbReference type="NCBI Taxonomy" id="7574"/>
    <lineage>
        <taxon>Eukaryota</taxon>
        <taxon>Metazoa</taxon>
        <taxon>Spiralia</taxon>
        <taxon>Lophotrochozoa</taxon>
        <taxon>Brachiopoda</taxon>
        <taxon>Linguliformea</taxon>
        <taxon>Lingulata</taxon>
        <taxon>Lingulida</taxon>
        <taxon>Linguloidea</taxon>
        <taxon>Lingulidae</taxon>
        <taxon>Lingula</taxon>
    </lineage>
</organism>
<dbReference type="PROSITE" id="PS50106">
    <property type="entry name" value="PDZ"/>
    <property type="match status" value="1"/>
</dbReference>
<dbReference type="KEGG" id="lak:106163311"/>
<reference evidence="5 6" key="1">
    <citation type="submission" date="2025-04" db="UniProtKB">
        <authorList>
            <consortium name="RefSeq"/>
        </authorList>
    </citation>
    <scope>IDENTIFICATION</scope>
    <source>
        <tissue evidence="5 6">Gonads</tissue>
    </source>
</reference>
<dbReference type="Gene3D" id="2.30.42.10">
    <property type="match status" value="1"/>
</dbReference>
<keyword evidence="4" id="KW-1185">Reference proteome</keyword>
<name>A0A1S3IDK7_LINAN</name>
<dbReference type="GeneID" id="106163311"/>
<proteinExistence type="predicted"/>
<feature type="region of interest" description="Disordered" evidence="2">
    <location>
        <begin position="190"/>
        <end position="216"/>
    </location>
</feature>
<feature type="compositionally biased region" description="Basic and acidic residues" evidence="2">
    <location>
        <begin position="532"/>
        <end position="547"/>
    </location>
</feature>